<feature type="compositionally biased region" description="Low complexity" evidence="2">
    <location>
        <begin position="95"/>
        <end position="131"/>
    </location>
</feature>
<dbReference type="KEGG" id="tet:TTHERM_00260680"/>
<dbReference type="InParanoid" id="Q22UB7"/>
<dbReference type="GeneID" id="7846118"/>
<reference evidence="5" key="1">
    <citation type="journal article" date="2006" name="PLoS Biol.">
        <title>Macronuclear genome sequence of the ciliate Tetrahymena thermophila, a model eukaryote.</title>
        <authorList>
            <person name="Eisen J.A."/>
            <person name="Coyne R.S."/>
            <person name="Wu M."/>
            <person name="Wu D."/>
            <person name="Thiagarajan M."/>
            <person name="Wortman J.R."/>
            <person name="Badger J.H."/>
            <person name="Ren Q."/>
            <person name="Amedeo P."/>
            <person name="Jones K.M."/>
            <person name="Tallon L.J."/>
            <person name="Delcher A.L."/>
            <person name="Salzberg S.L."/>
            <person name="Silva J.C."/>
            <person name="Haas B.J."/>
            <person name="Majoros W.H."/>
            <person name="Farzad M."/>
            <person name="Carlton J.M."/>
            <person name="Smith R.K. Jr."/>
            <person name="Garg J."/>
            <person name="Pearlman R.E."/>
            <person name="Karrer K.M."/>
            <person name="Sun L."/>
            <person name="Manning G."/>
            <person name="Elde N.C."/>
            <person name="Turkewitz A.P."/>
            <person name="Asai D.J."/>
            <person name="Wilkes D.E."/>
            <person name="Wang Y."/>
            <person name="Cai H."/>
            <person name="Collins K."/>
            <person name="Stewart B.A."/>
            <person name="Lee S.R."/>
            <person name="Wilamowska K."/>
            <person name="Weinberg Z."/>
            <person name="Ruzzo W.L."/>
            <person name="Wloga D."/>
            <person name="Gaertig J."/>
            <person name="Frankel J."/>
            <person name="Tsao C.-C."/>
            <person name="Gorovsky M.A."/>
            <person name="Keeling P.J."/>
            <person name="Waller R.F."/>
            <person name="Patron N.J."/>
            <person name="Cherry J.M."/>
            <person name="Stover N.A."/>
            <person name="Krieger C.J."/>
            <person name="del Toro C."/>
            <person name="Ryder H.F."/>
            <person name="Williamson S.C."/>
            <person name="Barbeau R.A."/>
            <person name="Hamilton E.P."/>
            <person name="Orias E."/>
        </authorList>
    </citation>
    <scope>NUCLEOTIDE SEQUENCE [LARGE SCALE GENOMIC DNA]</scope>
    <source>
        <strain evidence="5">SB210</strain>
    </source>
</reference>
<evidence type="ECO:0000256" key="3">
    <source>
        <dbReference type="SAM" id="Phobius"/>
    </source>
</evidence>
<evidence type="ECO:0000313" key="4">
    <source>
        <dbReference type="EMBL" id="EAR88770.2"/>
    </source>
</evidence>
<dbReference type="EMBL" id="GG662830">
    <property type="protein sequence ID" value="EAR88770.2"/>
    <property type="molecule type" value="Genomic_DNA"/>
</dbReference>
<accession>Q22UB7</accession>
<dbReference type="HOGENOM" id="CLU_788692_0_0_1"/>
<keyword evidence="3" id="KW-1133">Transmembrane helix</keyword>
<keyword evidence="3 4" id="KW-0812">Transmembrane</keyword>
<proteinExistence type="predicted"/>
<dbReference type="AlphaFoldDB" id="Q22UB7"/>
<evidence type="ECO:0000313" key="5">
    <source>
        <dbReference type="Proteomes" id="UP000009168"/>
    </source>
</evidence>
<name>Q22UB7_TETTS</name>
<feature type="transmembrane region" description="Helical" evidence="3">
    <location>
        <begin position="149"/>
        <end position="173"/>
    </location>
</feature>
<feature type="region of interest" description="Disordered" evidence="2">
    <location>
        <begin position="95"/>
        <end position="139"/>
    </location>
</feature>
<dbReference type="RefSeq" id="XP_001009015.2">
    <property type="nucleotide sequence ID" value="XM_001009015.3"/>
</dbReference>
<dbReference type="Proteomes" id="UP000009168">
    <property type="component" value="Unassembled WGS sequence"/>
</dbReference>
<feature type="coiled-coil region" evidence="1">
    <location>
        <begin position="179"/>
        <end position="206"/>
    </location>
</feature>
<keyword evidence="5" id="KW-1185">Reference proteome</keyword>
<keyword evidence="1" id="KW-0175">Coiled coil</keyword>
<organism evidence="4 5">
    <name type="scientific">Tetrahymena thermophila (strain SB210)</name>
    <dbReference type="NCBI Taxonomy" id="312017"/>
    <lineage>
        <taxon>Eukaryota</taxon>
        <taxon>Sar</taxon>
        <taxon>Alveolata</taxon>
        <taxon>Ciliophora</taxon>
        <taxon>Intramacronucleata</taxon>
        <taxon>Oligohymenophorea</taxon>
        <taxon>Hymenostomatida</taxon>
        <taxon>Tetrahymenina</taxon>
        <taxon>Tetrahymenidae</taxon>
        <taxon>Tetrahymena</taxon>
    </lineage>
</organism>
<evidence type="ECO:0000256" key="1">
    <source>
        <dbReference type="SAM" id="Coils"/>
    </source>
</evidence>
<gene>
    <name evidence="4" type="ORF">TTHERM_00260680</name>
</gene>
<evidence type="ECO:0000256" key="2">
    <source>
        <dbReference type="SAM" id="MobiDB-lite"/>
    </source>
</evidence>
<keyword evidence="3" id="KW-0472">Membrane</keyword>
<protein>
    <submittedName>
        <fullName evidence="4">Transmembrane protein, putative</fullName>
    </submittedName>
</protein>
<sequence length="332" mass="37765">MDTNDFQACLINNCSALQQDQSYSPDLMSCLESYDECYDFVGDLTNSCNVNNCIVDCFDLFSQDSQNCYSQCMTEQKLFIQQSCDSQNSEMYFVDSSNTDNTDSNANKTNGNSNSNNNNNNNSTNSVNQDNFGKLSQADSGNSDSNTSLWIAIYCLIGTVILLIFLFLAYFIVKKRKNNSKINSKHTDLQQHNNNLQQQEQQYQQQILPPIQQIVIGVPAQENSFQIQKLPNYEINSHETKTFDQNQQIITNLNNLVKKEQGDSNKSEIYIINNQLQKLPASTAISTQLDQPKVDEFQQEELNNKMNDQVDNANHNANDEYIINFDNDELDG</sequence>